<dbReference type="InterPro" id="IPR012301">
    <property type="entry name" value="Malic_N_dom"/>
</dbReference>
<dbReference type="GO" id="GO:0016616">
    <property type="term" value="F:oxidoreductase activity, acting on the CH-OH group of donors, NAD or NADP as acceptor"/>
    <property type="evidence" value="ECO:0007669"/>
    <property type="project" value="InterPro"/>
</dbReference>
<feature type="non-terminal residue" evidence="3">
    <location>
        <position position="184"/>
    </location>
</feature>
<dbReference type="PRINTS" id="PR00072">
    <property type="entry name" value="MALOXRDTASE"/>
</dbReference>
<dbReference type="AlphaFoldDB" id="X1AZA9"/>
<proteinExistence type="predicted"/>
<keyword evidence="1" id="KW-0520">NAD</keyword>
<organism evidence="3">
    <name type="scientific">marine sediment metagenome</name>
    <dbReference type="NCBI Taxonomy" id="412755"/>
    <lineage>
        <taxon>unclassified sequences</taxon>
        <taxon>metagenomes</taxon>
        <taxon>ecological metagenomes</taxon>
    </lineage>
</organism>
<dbReference type="SMART" id="SM01274">
    <property type="entry name" value="malic"/>
    <property type="match status" value="1"/>
</dbReference>
<dbReference type="EMBL" id="BART01005377">
    <property type="protein sequence ID" value="GAG65096.1"/>
    <property type="molecule type" value="Genomic_DNA"/>
</dbReference>
<feature type="domain" description="Malic enzyme N-terminal" evidence="2">
    <location>
        <begin position="1"/>
        <end position="181"/>
    </location>
</feature>
<dbReference type="Pfam" id="PF00390">
    <property type="entry name" value="malic"/>
    <property type="match status" value="1"/>
</dbReference>
<accession>X1AZA9</accession>
<dbReference type="InterPro" id="IPR001891">
    <property type="entry name" value="Malic_OxRdtase"/>
</dbReference>
<dbReference type="SUPFAM" id="SSF53223">
    <property type="entry name" value="Aminoacid dehydrogenase-like, N-terminal domain"/>
    <property type="match status" value="1"/>
</dbReference>
<comment type="caution">
    <text evidence="3">The sequence shown here is derived from an EMBL/GenBank/DDBJ whole genome shotgun (WGS) entry which is preliminary data.</text>
</comment>
<reference evidence="3" key="1">
    <citation type="journal article" date="2014" name="Front. Microbiol.">
        <title>High frequency of phylogenetically diverse reductive dehalogenase-homologous genes in deep subseafloor sedimentary metagenomes.</title>
        <authorList>
            <person name="Kawai M."/>
            <person name="Futagami T."/>
            <person name="Toyoda A."/>
            <person name="Takaki Y."/>
            <person name="Nishi S."/>
            <person name="Hori S."/>
            <person name="Arai W."/>
            <person name="Tsubouchi T."/>
            <person name="Morono Y."/>
            <person name="Uchiyama I."/>
            <person name="Ito T."/>
            <person name="Fujiyama A."/>
            <person name="Inagaki F."/>
            <person name="Takami H."/>
        </authorList>
    </citation>
    <scope>NUCLEOTIDE SEQUENCE</scope>
    <source>
        <strain evidence="3">Expedition CK06-06</strain>
    </source>
</reference>
<name>X1AZA9_9ZZZZ</name>
<dbReference type="GO" id="GO:0004470">
    <property type="term" value="F:malic enzyme activity"/>
    <property type="evidence" value="ECO:0007669"/>
    <property type="project" value="InterPro"/>
</dbReference>
<sequence length="184" mass="21331">MHVIIKGAHLVAMEHIDEMLPIVYTPTIGEAVQKFSYEFNHPTGLYLSYPMRDHLDKIFDERIVRDIDLIIVTDGEGVLGIGDWGVGGMDICIGKLMVYTLCGGINPRRVLPVQLDVGTNNEKLLNDPMYMGWRHKRINEQQYDDFIDQFVSAARKKFPSVYLHWEDFGRDNARKNLLRYRDKM</sequence>
<dbReference type="InterPro" id="IPR037062">
    <property type="entry name" value="Malic_N_dom_sf"/>
</dbReference>
<protein>
    <recommendedName>
        <fullName evidence="2">Malic enzyme N-terminal domain-containing protein</fullName>
    </recommendedName>
</protein>
<dbReference type="GO" id="GO:0006108">
    <property type="term" value="P:malate metabolic process"/>
    <property type="evidence" value="ECO:0007669"/>
    <property type="project" value="TreeGrafter"/>
</dbReference>
<dbReference type="PANTHER" id="PTHR23406">
    <property type="entry name" value="MALIC ENZYME-RELATED"/>
    <property type="match status" value="1"/>
</dbReference>
<evidence type="ECO:0000259" key="2">
    <source>
        <dbReference type="SMART" id="SM01274"/>
    </source>
</evidence>
<gene>
    <name evidence="3" type="ORF">S01H4_12577</name>
</gene>
<dbReference type="Gene3D" id="3.40.50.10380">
    <property type="entry name" value="Malic enzyme, N-terminal domain"/>
    <property type="match status" value="1"/>
</dbReference>
<dbReference type="PANTHER" id="PTHR23406:SF34">
    <property type="entry name" value="NAD-DEPENDENT MALIC ENZYME, MITOCHONDRIAL"/>
    <property type="match status" value="1"/>
</dbReference>
<dbReference type="InterPro" id="IPR046346">
    <property type="entry name" value="Aminoacid_DH-like_N_sf"/>
</dbReference>
<evidence type="ECO:0000313" key="3">
    <source>
        <dbReference type="EMBL" id="GAG65096.1"/>
    </source>
</evidence>
<evidence type="ECO:0000256" key="1">
    <source>
        <dbReference type="ARBA" id="ARBA00023027"/>
    </source>
</evidence>